<comment type="caution">
    <text evidence="2">The sequence shown here is derived from an EMBL/GenBank/DDBJ whole genome shotgun (WGS) entry which is preliminary data.</text>
</comment>
<keyword evidence="2" id="KW-0560">Oxidoreductase</keyword>
<evidence type="ECO:0000259" key="1">
    <source>
        <dbReference type="PROSITE" id="PS51819"/>
    </source>
</evidence>
<keyword evidence="2" id="KW-0223">Dioxygenase</keyword>
<protein>
    <submittedName>
        <fullName evidence="2">Catechol 2,3-dioxygenase-like lactoylglutathione lyase family enzyme</fullName>
    </submittedName>
</protein>
<reference evidence="3" key="1">
    <citation type="submission" date="2018-05" db="EMBL/GenBank/DDBJ databases">
        <authorList>
            <person name="Deangelis K."/>
            <person name="Huntemann M."/>
            <person name="Clum A."/>
            <person name="Pillay M."/>
            <person name="Palaniappan K."/>
            <person name="Varghese N."/>
            <person name="Mikhailova N."/>
            <person name="Stamatis D."/>
            <person name="Reddy T."/>
            <person name="Daum C."/>
            <person name="Shapiro N."/>
            <person name="Ivanova N."/>
            <person name="Kyrpides N."/>
            <person name="Woyke T."/>
        </authorList>
    </citation>
    <scope>NUCLEOTIDE SEQUENCE [LARGE SCALE GENOMIC DNA]</scope>
    <source>
        <strain evidence="3">GAS496</strain>
    </source>
</reference>
<proteinExistence type="predicted"/>
<dbReference type="RefSeq" id="WP_110318498.1">
    <property type="nucleotide sequence ID" value="NZ_QJJU01000018.1"/>
</dbReference>
<keyword evidence="2" id="KW-0456">Lyase</keyword>
<sequence length="130" mass="14363">MTGGVFDDASMVSTIVRVRDVAASVAWYREKLGLEPIHVGADGPENPIAVYTIAGAVVSLWQLPANQARVREENDRNSYVVVVLNGDLDAARRALIDRGVDVGEVRRSANNEFVWFHDLDGNRFELSRPL</sequence>
<dbReference type="Gene3D" id="3.10.180.10">
    <property type="entry name" value="2,3-Dihydroxybiphenyl 1,2-Dioxygenase, domain 1"/>
    <property type="match status" value="1"/>
</dbReference>
<dbReference type="GO" id="GO:0016829">
    <property type="term" value="F:lyase activity"/>
    <property type="evidence" value="ECO:0007669"/>
    <property type="project" value="UniProtKB-KW"/>
</dbReference>
<keyword evidence="3" id="KW-1185">Reference proteome</keyword>
<dbReference type="InterPro" id="IPR037523">
    <property type="entry name" value="VOC_core"/>
</dbReference>
<dbReference type="AlphaFoldDB" id="A0A318HBM0"/>
<dbReference type="EMBL" id="QJJU01000018">
    <property type="protein sequence ID" value="PXX05386.1"/>
    <property type="molecule type" value="Genomic_DNA"/>
</dbReference>
<dbReference type="PROSITE" id="PS51819">
    <property type="entry name" value="VOC"/>
    <property type="match status" value="1"/>
</dbReference>
<reference evidence="2 3" key="2">
    <citation type="submission" date="2018-06" db="EMBL/GenBank/DDBJ databases">
        <title>Sequencing of bacterial isolates from soil warming experiment in Harvard Forest, Massachusetts, USA.</title>
        <authorList>
            <person name="Deangelis K.PhD."/>
        </authorList>
    </citation>
    <scope>NUCLEOTIDE SEQUENCE [LARGE SCALE GENOMIC DNA]</scope>
    <source>
        <strain evidence="2 3">GAS496</strain>
    </source>
</reference>
<dbReference type="OrthoDB" id="115162at2"/>
<evidence type="ECO:0000313" key="2">
    <source>
        <dbReference type="EMBL" id="PXX05386.1"/>
    </source>
</evidence>
<name>A0A318HBM0_9MYCO</name>
<feature type="domain" description="VOC" evidence="1">
    <location>
        <begin position="10"/>
        <end position="129"/>
    </location>
</feature>
<organism evidence="2 3">
    <name type="scientific">Mycolicibacterium moriokaense</name>
    <dbReference type="NCBI Taxonomy" id="39691"/>
    <lineage>
        <taxon>Bacteria</taxon>
        <taxon>Bacillati</taxon>
        <taxon>Actinomycetota</taxon>
        <taxon>Actinomycetes</taxon>
        <taxon>Mycobacteriales</taxon>
        <taxon>Mycobacteriaceae</taxon>
        <taxon>Mycolicibacterium</taxon>
    </lineage>
</organism>
<dbReference type="SUPFAM" id="SSF54593">
    <property type="entry name" value="Glyoxalase/Bleomycin resistance protein/Dihydroxybiphenyl dioxygenase"/>
    <property type="match status" value="1"/>
</dbReference>
<dbReference type="InterPro" id="IPR029068">
    <property type="entry name" value="Glyas_Bleomycin-R_OHBP_Dase"/>
</dbReference>
<dbReference type="Pfam" id="PF00903">
    <property type="entry name" value="Glyoxalase"/>
    <property type="match status" value="1"/>
</dbReference>
<evidence type="ECO:0000313" key="3">
    <source>
        <dbReference type="Proteomes" id="UP000247781"/>
    </source>
</evidence>
<dbReference type="InterPro" id="IPR004360">
    <property type="entry name" value="Glyas_Fos-R_dOase_dom"/>
</dbReference>
<gene>
    <name evidence="2" type="ORF">C8E89_11890</name>
</gene>
<dbReference type="CDD" id="cd06587">
    <property type="entry name" value="VOC"/>
    <property type="match status" value="1"/>
</dbReference>
<accession>A0A318HBM0</accession>
<dbReference type="GO" id="GO:0051213">
    <property type="term" value="F:dioxygenase activity"/>
    <property type="evidence" value="ECO:0007669"/>
    <property type="project" value="UniProtKB-KW"/>
</dbReference>
<dbReference type="Proteomes" id="UP000247781">
    <property type="component" value="Unassembled WGS sequence"/>
</dbReference>